<reference evidence="2 3" key="1">
    <citation type="submission" date="2020-08" db="EMBL/GenBank/DDBJ databases">
        <authorList>
            <person name="Seo M.-J."/>
        </authorList>
    </citation>
    <scope>NUCLEOTIDE SEQUENCE [LARGE SCALE GENOMIC DNA]</scope>
    <source>
        <strain evidence="2 3">MBLA0160</strain>
    </source>
</reference>
<gene>
    <name evidence="2" type="ORF">H5V44_14425</name>
</gene>
<dbReference type="Proteomes" id="UP000546257">
    <property type="component" value="Unassembled WGS sequence"/>
</dbReference>
<dbReference type="RefSeq" id="WP_185193837.1">
    <property type="nucleotide sequence ID" value="NZ_JACKXD010000005.1"/>
</dbReference>
<proteinExistence type="predicted"/>
<comment type="caution">
    <text evidence="2">The sequence shown here is derived from an EMBL/GenBank/DDBJ whole genome shotgun (WGS) entry which is preliminary data.</text>
</comment>
<keyword evidence="1" id="KW-0812">Transmembrane</keyword>
<evidence type="ECO:0000313" key="2">
    <source>
        <dbReference type="EMBL" id="MBB6647465.1"/>
    </source>
</evidence>
<keyword evidence="3" id="KW-1185">Reference proteome</keyword>
<feature type="transmembrane region" description="Helical" evidence="1">
    <location>
        <begin position="73"/>
        <end position="93"/>
    </location>
</feature>
<protein>
    <submittedName>
        <fullName evidence="2">Uncharacterized protein</fullName>
    </submittedName>
</protein>
<name>A0A7J9SKL3_9EURY</name>
<feature type="transmembrane region" description="Helical" evidence="1">
    <location>
        <begin position="20"/>
        <end position="39"/>
    </location>
</feature>
<sequence length="105" mass="11603">MVPYISDVLFNEPRGRPNSLIQFGASLSFLCIFVYVWSVGEAGEVPWVLFLIVGTALSGIAESLPKPRRWAAGLLRLTAILVLVCLLAITFLAPDYIIGYWKVAF</sequence>
<keyword evidence="1" id="KW-0472">Membrane</keyword>
<organism evidence="2 3">
    <name type="scientific">Halobellus ruber</name>
    <dbReference type="NCBI Taxonomy" id="2761102"/>
    <lineage>
        <taxon>Archaea</taxon>
        <taxon>Methanobacteriati</taxon>
        <taxon>Methanobacteriota</taxon>
        <taxon>Stenosarchaea group</taxon>
        <taxon>Halobacteria</taxon>
        <taxon>Halobacteriales</taxon>
        <taxon>Haloferacaceae</taxon>
        <taxon>Halobellus</taxon>
    </lineage>
</organism>
<keyword evidence="1" id="KW-1133">Transmembrane helix</keyword>
<dbReference type="EMBL" id="JACKXD010000005">
    <property type="protein sequence ID" value="MBB6647465.1"/>
    <property type="molecule type" value="Genomic_DNA"/>
</dbReference>
<evidence type="ECO:0000313" key="3">
    <source>
        <dbReference type="Proteomes" id="UP000546257"/>
    </source>
</evidence>
<evidence type="ECO:0000256" key="1">
    <source>
        <dbReference type="SAM" id="Phobius"/>
    </source>
</evidence>
<dbReference type="AlphaFoldDB" id="A0A7J9SKL3"/>
<accession>A0A7J9SKL3</accession>
<dbReference type="InterPro" id="IPR058324">
    <property type="entry name" value="DUF8011"/>
</dbReference>
<dbReference type="Pfam" id="PF26041">
    <property type="entry name" value="DUF8011"/>
    <property type="match status" value="1"/>
</dbReference>
<feature type="transmembrane region" description="Helical" evidence="1">
    <location>
        <begin position="45"/>
        <end position="61"/>
    </location>
</feature>